<name>A0ABN7XJ31_GIGMA</name>
<dbReference type="PROSITE" id="PS50888">
    <property type="entry name" value="BHLH"/>
    <property type="match status" value="1"/>
</dbReference>
<comment type="caution">
    <text evidence="2">The sequence shown here is derived from an EMBL/GenBank/DDBJ whole genome shotgun (WGS) entry which is preliminary data.</text>
</comment>
<evidence type="ECO:0000313" key="3">
    <source>
        <dbReference type="Proteomes" id="UP000789901"/>
    </source>
</evidence>
<sequence length="140" mass="16431">KKKLCLSKHNATTKFRPHTLTKKPKRYINKEEKRQIKVNEERERREDINEGFALLQELLEVLLPTTYYKRKLSKANLLKKGDTFSYLQLFGSISYTDPGSLLATSYIQSQENRLTQLAKELNCLQTTYFDLLAELKNVKM</sequence>
<dbReference type="InterPro" id="IPR011598">
    <property type="entry name" value="bHLH_dom"/>
</dbReference>
<evidence type="ECO:0000313" key="2">
    <source>
        <dbReference type="EMBL" id="CAG8854169.1"/>
    </source>
</evidence>
<organism evidence="2 3">
    <name type="scientific">Gigaspora margarita</name>
    <dbReference type="NCBI Taxonomy" id="4874"/>
    <lineage>
        <taxon>Eukaryota</taxon>
        <taxon>Fungi</taxon>
        <taxon>Fungi incertae sedis</taxon>
        <taxon>Mucoromycota</taxon>
        <taxon>Glomeromycotina</taxon>
        <taxon>Glomeromycetes</taxon>
        <taxon>Diversisporales</taxon>
        <taxon>Gigasporaceae</taxon>
        <taxon>Gigaspora</taxon>
    </lineage>
</organism>
<proteinExistence type="predicted"/>
<feature type="domain" description="BHLH" evidence="1">
    <location>
        <begin position="32"/>
        <end position="88"/>
    </location>
</feature>
<gene>
    <name evidence="2" type="ORF">GMARGA_LOCUS42990</name>
</gene>
<dbReference type="Gene3D" id="4.10.280.10">
    <property type="entry name" value="Helix-loop-helix DNA-binding domain"/>
    <property type="match status" value="1"/>
</dbReference>
<feature type="non-terminal residue" evidence="2">
    <location>
        <position position="1"/>
    </location>
</feature>
<dbReference type="EMBL" id="CAJVQB010134276">
    <property type="protein sequence ID" value="CAG8854169.1"/>
    <property type="molecule type" value="Genomic_DNA"/>
</dbReference>
<evidence type="ECO:0000259" key="1">
    <source>
        <dbReference type="PROSITE" id="PS50888"/>
    </source>
</evidence>
<keyword evidence="3" id="KW-1185">Reference proteome</keyword>
<accession>A0ABN7XJ31</accession>
<dbReference type="Pfam" id="PF00010">
    <property type="entry name" value="HLH"/>
    <property type="match status" value="1"/>
</dbReference>
<dbReference type="InterPro" id="IPR036638">
    <property type="entry name" value="HLH_DNA-bd_sf"/>
</dbReference>
<dbReference type="SUPFAM" id="SSF47459">
    <property type="entry name" value="HLH, helix-loop-helix DNA-binding domain"/>
    <property type="match status" value="1"/>
</dbReference>
<dbReference type="Proteomes" id="UP000789901">
    <property type="component" value="Unassembled WGS sequence"/>
</dbReference>
<protein>
    <submittedName>
        <fullName evidence="2">12817_t:CDS:1</fullName>
    </submittedName>
</protein>
<reference evidence="2 3" key="1">
    <citation type="submission" date="2021-06" db="EMBL/GenBank/DDBJ databases">
        <authorList>
            <person name="Kallberg Y."/>
            <person name="Tangrot J."/>
            <person name="Rosling A."/>
        </authorList>
    </citation>
    <scope>NUCLEOTIDE SEQUENCE [LARGE SCALE GENOMIC DNA]</scope>
    <source>
        <strain evidence="2 3">120-4 pot B 10/14</strain>
    </source>
</reference>